<evidence type="ECO:0000256" key="1">
    <source>
        <dbReference type="SAM" id="Coils"/>
    </source>
</evidence>
<dbReference type="GeneID" id="45417333"/>
<dbReference type="Proteomes" id="UP001229836">
    <property type="component" value="Chromosome"/>
</dbReference>
<proteinExistence type="predicted"/>
<protein>
    <submittedName>
        <fullName evidence="2">Uncharacterized protein</fullName>
    </submittedName>
</protein>
<name>A0ABY8S0Z5_9GAMM</name>
<keyword evidence="1" id="KW-0175">Coiled coil</keyword>
<evidence type="ECO:0000313" key="2">
    <source>
        <dbReference type="EMBL" id="WHP05308.1"/>
    </source>
</evidence>
<dbReference type="RefSeq" id="WP_016652904.1">
    <property type="nucleotide sequence ID" value="NZ_CP125669.1"/>
</dbReference>
<evidence type="ECO:0000313" key="3">
    <source>
        <dbReference type="Proteomes" id="UP001229836"/>
    </source>
</evidence>
<feature type="coiled-coil region" evidence="1">
    <location>
        <begin position="83"/>
        <end position="140"/>
    </location>
</feature>
<keyword evidence="3" id="KW-1185">Reference proteome</keyword>
<organism evidence="2 3">
    <name type="scientific">Acinetobacter corruptisaponis</name>
    <dbReference type="NCBI Taxonomy" id="3045147"/>
    <lineage>
        <taxon>Bacteria</taxon>
        <taxon>Pseudomonadati</taxon>
        <taxon>Pseudomonadota</taxon>
        <taxon>Gammaproteobacteria</taxon>
        <taxon>Moraxellales</taxon>
        <taxon>Moraxellaceae</taxon>
        <taxon>Acinetobacter</taxon>
    </lineage>
</organism>
<accession>A0ABY8S0Z5</accession>
<reference evidence="2 3" key="1">
    <citation type="submission" date="2023-05" db="EMBL/GenBank/DDBJ databases">
        <title>The complete genome of Acinetobacter sp. nov KCTC 92772.</title>
        <authorList>
            <person name="Zhou G."/>
        </authorList>
    </citation>
    <scope>NUCLEOTIDE SEQUENCE [LARGE SCALE GENOMIC DNA]</scope>
    <source>
        <strain evidence="2 3">KCTC 92772</strain>
    </source>
</reference>
<sequence>MSKFKKGETSKSVIDKKIEISSSIKRKTELINKIECFEDIPSSLEIKNNTISQTSVHKWNDSEHNIISYSYNTAHAAHNLKYLNDLIDSIKNANHRLSKLSESERKDKGNSTTRISQKEVNKLKIENEELRVALAEVYRAYMSLLDQCREDKEIDAAYRKLILSQAQILGRNRLWLVK</sequence>
<dbReference type="EMBL" id="CP125669">
    <property type="protein sequence ID" value="WHP05308.1"/>
    <property type="molecule type" value="Genomic_DNA"/>
</dbReference>
<gene>
    <name evidence="2" type="ORF">QLH32_14995</name>
</gene>